<name>J6EVX0_TRIAS</name>
<dbReference type="GeneID" id="25987713"/>
<dbReference type="Gene3D" id="3.40.309.10">
    <property type="entry name" value="Aldehyde Dehydrogenase, Chain A, domain 2"/>
    <property type="match status" value="1"/>
</dbReference>
<evidence type="ECO:0000313" key="7">
    <source>
        <dbReference type="Proteomes" id="UP000002748"/>
    </source>
</evidence>
<sequence>MATTATKPLASATFRLGNGKDAQIPIGMFINNEFVDSVSGARLDVYNPATGRVIGQVAQGDAADVDKAVAAARAAYEAKNRAWGFHNHAGRGELLYRLADIIERNREELAAIEATDVGKLYKDALARDIAGVVKTIRYYAGWADKIMGHTYNAIPYVHAYTKYEPIGVCAQIIPWNFPASMLAWKIGPALATGNTIVLKSAESTPLSALKICEYIVEAGFPPGVFNLITGLGPTAGQAMADHMDVDKIAFTGSGPVGRRILASAANSNLKRVTLELGGKSPNIIFDDCKSIKDAAEWAVFAIEMNVGQACVAGSRILVQEGIADAFIKEFTTQMSQIKVGDPFDPTTTQGPLNSAPHFDRVRGWVKTACDDGATLAVGGTDLSEKLGGGYFVSPTVLTNVSPTNRVLTNEVFGPVVTIQTFKDEAEAIKEANSTTYGLASAVFTSNHERMLRMNEAIRAGTGEPQKVDLVQES</sequence>
<evidence type="ECO:0000313" key="6">
    <source>
        <dbReference type="EMBL" id="EJT46957.1"/>
    </source>
</evidence>
<dbReference type="FunFam" id="3.40.605.10:FF:000050">
    <property type="entry name" value="Aldehyde dehydrogenase, mitochondrial"/>
    <property type="match status" value="1"/>
</dbReference>
<evidence type="ECO:0000256" key="3">
    <source>
        <dbReference type="PROSITE-ProRule" id="PRU10007"/>
    </source>
</evidence>
<evidence type="ECO:0000259" key="5">
    <source>
        <dbReference type="Pfam" id="PF00171"/>
    </source>
</evidence>
<comment type="similarity">
    <text evidence="1 4">Belongs to the aldehyde dehydrogenase family.</text>
</comment>
<dbReference type="InterPro" id="IPR029510">
    <property type="entry name" value="Ald_DH_CS_GLU"/>
</dbReference>
<dbReference type="Proteomes" id="UP000002748">
    <property type="component" value="Unassembled WGS sequence"/>
</dbReference>
<dbReference type="InterPro" id="IPR016161">
    <property type="entry name" value="Ald_DH/histidinol_DH"/>
</dbReference>
<gene>
    <name evidence="6" type="ORF">A1Q1_04200</name>
</gene>
<accession>J6EVX0</accession>
<dbReference type="Gene3D" id="3.40.605.10">
    <property type="entry name" value="Aldehyde Dehydrogenase, Chain A, domain 1"/>
    <property type="match status" value="1"/>
</dbReference>
<dbReference type="FunFam" id="3.40.309.10:FF:000012">
    <property type="entry name" value="Betaine aldehyde dehydrogenase"/>
    <property type="match status" value="1"/>
</dbReference>
<proteinExistence type="inferred from homology"/>
<dbReference type="VEuPathDB" id="FungiDB:A1Q1_04200"/>
<feature type="domain" description="Aldehyde dehydrogenase" evidence="5">
    <location>
        <begin position="34"/>
        <end position="461"/>
    </location>
</feature>
<dbReference type="EMBL" id="ALBS01000266">
    <property type="protein sequence ID" value="EJT46957.1"/>
    <property type="molecule type" value="Genomic_DNA"/>
</dbReference>
<organism evidence="6 7">
    <name type="scientific">Trichosporon asahii var. asahii (strain ATCC 90039 / CBS 2479 / JCM 2466 / KCTC 7840 / NBRC 103889/ NCYC 2677 / UAMH 7654)</name>
    <name type="common">Yeast</name>
    <dbReference type="NCBI Taxonomy" id="1186058"/>
    <lineage>
        <taxon>Eukaryota</taxon>
        <taxon>Fungi</taxon>
        <taxon>Dikarya</taxon>
        <taxon>Basidiomycota</taxon>
        <taxon>Agaricomycotina</taxon>
        <taxon>Tremellomycetes</taxon>
        <taxon>Trichosporonales</taxon>
        <taxon>Trichosporonaceae</taxon>
        <taxon>Trichosporon</taxon>
    </lineage>
</organism>
<reference evidence="6 7" key="1">
    <citation type="journal article" date="2012" name="Eukaryot. Cell">
        <title>Draft genome sequence of CBS 2479, the standard type strain of Trichosporon asahii.</title>
        <authorList>
            <person name="Yang R.Y."/>
            <person name="Li H.T."/>
            <person name="Zhu H."/>
            <person name="Zhou G.P."/>
            <person name="Wang M."/>
            <person name="Wang L."/>
        </authorList>
    </citation>
    <scope>NUCLEOTIDE SEQUENCE [LARGE SCALE GENOMIC DNA]</scope>
    <source>
        <strain evidence="7">ATCC 90039 / CBS 2479 / JCM 2466 / KCTC 7840 / NCYC 2677 / UAMH 7654</strain>
    </source>
</reference>
<dbReference type="KEGG" id="tasa:A1Q1_04200"/>
<comment type="caution">
    <text evidence="6">The sequence shown here is derived from an EMBL/GenBank/DDBJ whole genome shotgun (WGS) entry which is preliminary data.</text>
</comment>
<dbReference type="RefSeq" id="XP_014178052.1">
    <property type="nucleotide sequence ID" value="XM_014322577.1"/>
</dbReference>
<dbReference type="PANTHER" id="PTHR11699">
    <property type="entry name" value="ALDEHYDE DEHYDROGENASE-RELATED"/>
    <property type="match status" value="1"/>
</dbReference>
<dbReference type="InterPro" id="IPR016162">
    <property type="entry name" value="Ald_DH_N"/>
</dbReference>
<evidence type="ECO:0000256" key="1">
    <source>
        <dbReference type="ARBA" id="ARBA00009986"/>
    </source>
</evidence>
<dbReference type="SUPFAM" id="SSF53720">
    <property type="entry name" value="ALDH-like"/>
    <property type="match status" value="1"/>
</dbReference>
<dbReference type="AlphaFoldDB" id="J6EVX0"/>
<evidence type="ECO:0000256" key="2">
    <source>
        <dbReference type="ARBA" id="ARBA00023002"/>
    </source>
</evidence>
<evidence type="ECO:0000256" key="4">
    <source>
        <dbReference type="RuleBase" id="RU003345"/>
    </source>
</evidence>
<keyword evidence="2 4" id="KW-0560">Oxidoreductase</keyword>
<feature type="active site" evidence="3">
    <location>
        <position position="275"/>
    </location>
</feature>
<protein>
    <recommendedName>
        <fullName evidence="5">Aldehyde dehydrogenase domain-containing protein</fullName>
    </recommendedName>
</protein>
<dbReference type="InterPro" id="IPR016163">
    <property type="entry name" value="Ald_DH_C"/>
</dbReference>
<dbReference type="HOGENOM" id="CLU_005391_0_1_1"/>
<dbReference type="GO" id="GO:0016620">
    <property type="term" value="F:oxidoreductase activity, acting on the aldehyde or oxo group of donors, NAD or NADP as acceptor"/>
    <property type="evidence" value="ECO:0007669"/>
    <property type="project" value="InterPro"/>
</dbReference>
<dbReference type="PROSITE" id="PS00687">
    <property type="entry name" value="ALDEHYDE_DEHYDR_GLU"/>
    <property type="match status" value="1"/>
</dbReference>
<dbReference type="Pfam" id="PF00171">
    <property type="entry name" value="Aldedh"/>
    <property type="match status" value="1"/>
</dbReference>
<dbReference type="InterPro" id="IPR015590">
    <property type="entry name" value="Aldehyde_DH_dom"/>
</dbReference>
<dbReference type="OrthoDB" id="310895at2759"/>